<feature type="signal peptide" evidence="2">
    <location>
        <begin position="1"/>
        <end position="19"/>
    </location>
</feature>
<feature type="region of interest" description="Disordered" evidence="1">
    <location>
        <begin position="128"/>
        <end position="149"/>
    </location>
</feature>
<feature type="compositionally biased region" description="Basic and acidic residues" evidence="1">
    <location>
        <begin position="204"/>
        <end position="219"/>
    </location>
</feature>
<evidence type="ECO:0000313" key="4">
    <source>
        <dbReference type="WBParaSite" id="Csp11.Scaffold629.g10531.t1"/>
    </source>
</evidence>
<dbReference type="WBParaSite" id="Csp11.Scaffold629.g10531.t1">
    <property type="protein sequence ID" value="Csp11.Scaffold629.g10531.t1"/>
    <property type="gene ID" value="Csp11.Scaffold629.g10531"/>
</dbReference>
<feature type="region of interest" description="Disordered" evidence="1">
    <location>
        <begin position="324"/>
        <end position="434"/>
    </location>
</feature>
<feature type="compositionally biased region" description="Basic and acidic residues" evidence="1">
    <location>
        <begin position="751"/>
        <end position="796"/>
    </location>
</feature>
<feature type="compositionally biased region" description="Basic and acidic residues" evidence="1">
    <location>
        <begin position="97"/>
        <end position="113"/>
    </location>
</feature>
<feature type="compositionally biased region" description="Polar residues" evidence="1">
    <location>
        <begin position="376"/>
        <end position="394"/>
    </location>
</feature>
<dbReference type="AlphaFoldDB" id="A0A1I7TPN4"/>
<feature type="region of interest" description="Disordered" evidence="1">
    <location>
        <begin position="179"/>
        <end position="281"/>
    </location>
</feature>
<feature type="compositionally biased region" description="Low complexity" evidence="1">
    <location>
        <begin position="336"/>
        <end position="350"/>
    </location>
</feature>
<feature type="compositionally biased region" description="Polar residues" evidence="1">
    <location>
        <begin position="490"/>
        <end position="501"/>
    </location>
</feature>
<dbReference type="Proteomes" id="UP000095282">
    <property type="component" value="Unplaced"/>
</dbReference>
<feature type="chain" id="PRO_5009307896" evidence="2">
    <location>
        <begin position="20"/>
        <end position="805"/>
    </location>
</feature>
<keyword evidence="3" id="KW-1185">Reference proteome</keyword>
<feature type="compositionally biased region" description="Polar residues" evidence="1">
    <location>
        <begin position="547"/>
        <end position="559"/>
    </location>
</feature>
<dbReference type="STRING" id="1561998.A0A1I7TPN4"/>
<feature type="compositionally biased region" description="Polar residues" evidence="1">
    <location>
        <begin position="221"/>
        <end position="236"/>
    </location>
</feature>
<feature type="region of interest" description="Disordered" evidence="1">
    <location>
        <begin position="609"/>
        <end position="642"/>
    </location>
</feature>
<sequence length="805" mass="85623">MPSLPPGLVALLFLGVVHSSLLDDLKARFGSASSGFSNPMFANSAAKNKFSGFAIPQLDASKASMVQSSSIHKGHHQHSGSSSNTHSLTMIGADGKNITENDSKKTGYNKETKVDEANDSLMIRGANGSVINTGKSHNKSSDDDSSYNLENSQKTYADKNGTVLNDSVNKINNQSRSAALDEAEEFQDQTNGDGTFIRNKTGHKNNDEHLSHNVLDERANSMVNADGTSRNVSNRKGSVGDSHRSDSNSFSDFESLDAQGNKKTQNASKKASSEKGSSSDFEANLESQVNADGTSFSNSSGNHNNTNYDKAMSEELLSKKLVNADGTSSVESSHAGGNSSKITSSGGSYSDVNAKGLNGTFSHTSNNKTDDYSLDEANQSAGSMSEQIGKNGQRSRNESSIESGRKVEKNADGTYKDESKGSNSRVNRTDGGSKVLAGSFSKGLGGVMKNESLSLSDAYNTSDAESNQFNHLHEKGANGTEIQLQKDSRQMAASSNGQRSMEASADEVDASGNIRKSKTKEEAANHDSISGSSDTELKSVKRADGSETITNDSSNQTASEHLDSAKKSAEDHIKNADGTFSDVVSDSASRHAVKDASDARQNLFADVRADGSSSQIIRNSVVDSHSNDTDATSNQSKHSKDANGVEINDVQHSNISTSHLTEGQVASANKKLAMADGTLVVNNDESHISHEKARNDGEGSHVMKQKNADGSSVDLNTGFKNHMDLETRGEGGAKQRYQKLGNGTESSLDVGYEKSMAKGGDTSESHDNLRSDDGKGHFIESKNGTESHHKIDDKDVKHHKTAIVM</sequence>
<organism evidence="3 4">
    <name type="scientific">Caenorhabditis tropicalis</name>
    <dbReference type="NCBI Taxonomy" id="1561998"/>
    <lineage>
        <taxon>Eukaryota</taxon>
        <taxon>Metazoa</taxon>
        <taxon>Ecdysozoa</taxon>
        <taxon>Nematoda</taxon>
        <taxon>Chromadorea</taxon>
        <taxon>Rhabditida</taxon>
        <taxon>Rhabditina</taxon>
        <taxon>Rhabditomorpha</taxon>
        <taxon>Rhabditoidea</taxon>
        <taxon>Rhabditidae</taxon>
        <taxon>Peloderinae</taxon>
        <taxon>Caenorhabditis</taxon>
    </lineage>
</organism>
<feature type="compositionally biased region" description="Low complexity" evidence="1">
    <location>
        <begin position="267"/>
        <end position="279"/>
    </location>
</feature>
<name>A0A1I7TPN4_9PELO</name>
<feature type="region of interest" description="Disordered" evidence="1">
    <location>
        <begin position="686"/>
        <end position="713"/>
    </location>
</feature>
<feature type="region of interest" description="Disordered" evidence="1">
    <location>
        <begin position="740"/>
        <end position="805"/>
    </location>
</feature>
<feature type="region of interest" description="Disordered" evidence="1">
    <location>
        <begin position="484"/>
        <end position="569"/>
    </location>
</feature>
<feature type="compositionally biased region" description="Polar residues" evidence="1">
    <location>
        <begin position="611"/>
        <end position="636"/>
    </location>
</feature>
<keyword evidence="2" id="KW-0732">Signal</keyword>
<feature type="compositionally biased region" description="Basic and acidic residues" evidence="1">
    <location>
        <begin position="395"/>
        <end position="420"/>
    </location>
</feature>
<protein>
    <submittedName>
        <fullName evidence="4">Dentin sialophosphoprotein</fullName>
    </submittedName>
</protein>
<evidence type="ECO:0000256" key="2">
    <source>
        <dbReference type="SAM" id="SignalP"/>
    </source>
</evidence>
<feature type="compositionally biased region" description="Basic and acidic residues" evidence="1">
    <location>
        <begin position="560"/>
        <end position="569"/>
    </location>
</feature>
<accession>A0A1I7TPN4</accession>
<evidence type="ECO:0000313" key="3">
    <source>
        <dbReference type="Proteomes" id="UP000095282"/>
    </source>
</evidence>
<feature type="region of interest" description="Disordered" evidence="1">
    <location>
        <begin position="66"/>
        <end position="113"/>
    </location>
</feature>
<feature type="compositionally biased region" description="Basic and acidic residues" evidence="1">
    <location>
        <begin position="686"/>
        <end position="701"/>
    </location>
</feature>
<feature type="compositionally biased region" description="Basic and acidic residues" evidence="1">
    <location>
        <begin position="535"/>
        <end position="545"/>
    </location>
</feature>
<evidence type="ECO:0000256" key="1">
    <source>
        <dbReference type="SAM" id="MobiDB-lite"/>
    </source>
</evidence>
<proteinExistence type="predicted"/>
<reference evidence="4" key="1">
    <citation type="submission" date="2016-11" db="UniProtKB">
        <authorList>
            <consortium name="WormBaseParasite"/>
        </authorList>
    </citation>
    <scope>IDENTIFICATION</scope>
</reference>
<dbReference type="eggNOG" id="ENOG502R36S">
    <property type="taxonomic scope" value="Eukaryota"/>
</dbReference>